<dbReference type="Pfam" id="PF08615">
    <property type="entry name" value="RNase_H2_suC"/>
    <property type="match status" value="1"/>
</dbReference>
<dbReference type="GeneID" id="66060964"/>
<reference evidence="2" key="1">
    <citation type="submission" date="2020-03" db="EMBL/GenBank/DDBJ databases">
        <title>A mixture of massive structural variations and highly conserved coding sequences in Ustilaginoidea virens genome.</title>
        <authorList>
            <person name="Zhang K."/>
            <person name="Zhao Z."/>
            <person name="Zhang Z."/>
            <person name="Li Y."/>
            <person name="Hsiang T."/>
            <person name="Sun W."/>
        </authorList>
    </citation>
    <scope>NUCLEOTIDE SEQUENCE</scope>
    <source>
        <strain evidence="2">UV-8b</strain>
    </source>
</reference>
<dbReference type="CDD" id="cd09271">
    <property type="entry name" value="RNase_H2-C"/>
    <property type="match status" value="1"/>
</dbReference>
<dbReference type="KEGG" id="uvi:66060964"/>
<gene>
    <name evidence="2" type="ORF">UV8b_00186</name>
</gene>
<dbReference type="AlphaFoldDB" id="A0A8E5HIK3"/>
<dbReference type="PANTHER" id="PTHR47204">
    <property type="entry name" value="OS02G0168900 PROTEIN"/>
    <property type="match status" value="1"/>
</dbReference>
<keyword evidence="3" id="KW-1185">Reference proteome</keyword>
<feature type="compositionally biased region" description="Polar residues" evidence="1">
    <location>
        <begin position="79"/>
        <end position="90"/>
    </location>
</feature>
<organism evidence="2 3">
    <name type="scientific">Ustilaginoidea virens</name>
    <name type="common">Rice false smut fungus</name>
    <name type="synonym">Villosiclava virens</name>
    <dbReference type="NCBI Taxonomy" id="1159556"/>
    <lineage>
        <taxon>Eukaryota</taxon>
        <taxon>Fungi</taxon>
        <taxon>Dikarya</taxon>
        <taxon>Ascomycota</taxon>
        <taxon>Pezizomycotina</taxon>
        <taxon>Sordariomycetes</taxon>
        <taxon>Hypocreomycetidae</taxon>
        <taxon>Hypocreales</taxon>
        <taxon>Clavicipitaceae</taxon>
        <taxon>Ustilaginoidea</taxon>
    </lineage>
</organism>
<evidence type="ECO:0000313" key="2">
    <source>
        <dbReference type="EMBL" id="QUC15945.1"/>
    </source>
</evidence>
<evidence type="ECO:0000313" key="3">
    <source>
        <dbReference type="Proteomes" id="UP000027002"/>
    </source>
</evidence>
<dbReference type="InterPro" id="IPR013924">
    <property type="entry name" value="RNase_H2_suC"/>
</dbReference>
<dbReference type="Gene3D" id="2.40.128.680">
    <property type="match status" value="1"/>
</dbReference>
<dbReference type="GO" id="GO:0006401">
    <property type="term" value="P:RNA catabolic process"/>
    <property type="evidence" value="ECO:0007669"/>
    <property type="project" value="InterPro"/>
</dbReference>
<dbReference type="Proteomes" id="UP000027002">
    <property type="component" value="Chromosome 1"/>
</dbReference>
<name>A0A8E5HIK3_USTVR</name>
<dbReference type="OrthoDB" id="6222486at2759"/>
<sequence length="211" mass="23468">MPAREILFKIPEKCHISTPNLLPCHIHHDGMVDPVEGLWKPHATSDGPKVTYLRGRKLIGKELPLPDQYTGVLVRSEPAATSSNDTISTPNREKSATGVEFPSDEAVKNGFTRLRRFTRISCFSRVQDLSTTLHDACITSCSAILPRSDFNTVSGVQRRTHYEERVVDSNAELKLCVSFAPKDMEGILPTLLPLRKSHHLLICSAPSHFPC</sequence>
<dbReference type="EMBL" id="CP072753">
    <property type="protein sequence ID" value="QUC15945.1"/>
    <property type="molecule type" value="Genomic_DNA"/>
</dbReference>
<dbReference type="RefSeq" id="XP_042993618.1">
    <property type="nucleotide sequence ID" value="XM_043137684.1"/>
</dbReference>
<feature type="region of interest" description="Disordered" evidence="1">
    <location>
        <begin position="77"/>
        <end position="99"/>
    </location>
</feature>
<accession>A0A8E5HIK3</accession>
<proteinExistence type="predicted"/>
<dbReference type="PANTHER" id="PTHR47204:SF1">
    <property type="entry name" value="RIBONUCLEASE H2 SUBUNIT C"/>
    <property type="match status" value="1"/>
</dbReference>
<dbReference type="GO" id="GO:0032299">
    <property type="term" value="C:ribonuclease H2 complex"/>
    <property type="evidence" value="ECO:0007669"/>
    <property type="project" value="InterPro"/>
</dbReference>
<evidence type="ECO:0000256" key="1">
    <source>
        <dbReference type="SAM" id="MobiDB-lite"/>
    </source>
</evidence>
<protein>
    <submittedName>
        <fullName evidence="2">Uncharacterized protein</fullName>
    </submittedName>
</protein>